<keyword evidence="5" id="KW-1185">Reference proteome</keyword>
<dbReference type="EMBL" id="JAHWQX010000002">
    <property type="protein sequence ID" value="MBW3097807.1"/>
    <property type="molecule type" value="Genomic_DNA"/>
</dbReference>
<evidence type="ECO:0000313" key="5">
    <source>
        <dbReference type="Proteomes" id="UP001430804"/>
    </source>
</evidence>
<comment type="caution">
    <text evidence="4">The sequence shown here is derived from an EMBL/GenBank/DDBJ whole genome shotgun (WGS) entry which is preliminary data.</text>
</comment>
<accession>A0ABS6WPB5</accession>
<sequence length="458" mass="47934">MPDLQAIASRSAAAIGRALQAGETTPVALVEHLLETISDQSSPVFLAVTAERARTEARAAEQRLADNRPLSPLDGVPVAWKDLIDVEGVPTTAGSAVYRDQAAATRDAPVVTHLAGAGMVTLGKLNLTEFAYSGLGLNPHFGTPVNPHGNGAPRVPGGSSSGCGVAVASGMVPCAIGTDTGGSIRIPAAFNGITGFKPSGGRIDDTRVFPLSRSLDTIGPLARSVEDCILLDAALRGATAPAMVRRPLHELSIFVAETVVLDAVDPAVMANFEASLRRLEQHGATIRSGPLPIFARTVELAARYGSIAAADAYAEHRELVDGPDVSRIDSRVVDRIMGGKKMTAHDLIMLQRARRDLVAELRSWLDGALVAMPTVAHIAPQIAPLEADKELFHRVNLKTLRNTMVGNFLDLPGLAMPNGVDENQMPTGFLLSAASGRDEDVLSFGPAVEAALAAGTSN</sequence>
<organism evidence="4 5">
    <name type="scientific">Pseudohoeflea coraliihabitans</name>
    <dbReference type="NCBI Taxonomy" id="2860393"/>
    <lineage>
        <taxon>Bacteria</taxon>
        <taxon>Pseudomonadati</taxon>
        <taxon>Pseudomonadota</taxon>
        <taxon>Alphaproteobacteria</taxon>
        <taxon>Hyphomicrobiales</taxon>
        <taxon>Rhizobiaceae</taxon>
        <taxon>Pseudohoeflea</taxon>
    </lineage>
</organism>
<dbReference type="InterPro" id="IPR000120">
    <property type="entry name" value="Amidase"/>
</dbReference>
<dbReference type="RefSeq" id="WP_219201679.1">
    <property type="nucleotide sequence ID" value="NZ_JAHWQX010000002.1"/>
</dbReference>
<dbReference type="PROSITE" id="PS00571">
    <property type="entry name" value="AMIDASES"/>
    <property type="match status" value="1"/>
</dbReference>
<evidence type="ECO:0000259" key="3">
    <source>
        <dbReference type="Pfam" id="PF01425"/>
    </source>
</evidence>
<dbReference type="PANTHER" id="PTHR11895">
    <property type="entry name" value="TRANSAMIDASE"/>
    <property type="match status" value="1"/>
</dbReference>
<gene>
    <name evidence="4" type="ORF">KY465_11010</name>
</gene>
<dbReference type="GO" id="GO:0004040">
    <property type="term" value="F:amidase activity"/>
    <property type="evidence" value="ECO:0007669"/>
    <property type="project" value="UniProtKB-EC"/>
</dbReference>
<dbReference type="Pfam" id="PF01425">
    <property type="entry name" value="Amidase"/>
    <property type="match status" value="1"/>
</dbReference>
<keyword evidence="4" id="KW-0378">Hydrolase</keyword>
<evidence type="ECO:0000256" key="1">
    <source>
        <dbReference type="ARBA" id="ARBA00003871"/>
    </source>
</evidence>
<comment type="function">
    <text evidence="1">Hydrolyzes indole-3-acetamide (IAM) into indole-3-acetic acid (IAA).</text>
</comment>
<dbReference type="InterPro" id="IPR023631">
    <property type="entry name" value="Amidase_dom"/>
</dbReference>
<dbReference type="Proteomes" id="UP001430804">
    <property type="component" value="Unassembled WGS sequence"/>
</dbReference>
<dbReference type="InterPro" id="IPR020556">
    <property type="entry name" value="Amidase_CS"/>
</dbReference>
<name>A0ABS6WPB5_9HYPH</name>
<reference evidence="4" key="1">
    <citation type="submission" date="2021-07" db="EMBL/GenBank/DDBJ databases">
        <title>Pseudohoeflea marina sp. nov. a polyhydroxyalcanoate-producing bacterium.</title>
        <authorList>
            <person name="Zheng W."/>
            <person name="Yu S."/>
            <person name="Huang Y."/>
        </authorList>
    </citation>
    <scope>NUCLEOTIDE SEQUENCE</scope>
    <source>
        <strain evidence="4">DP4N28-3</strain>
    </source>
</reference>
<evidence type="ECO:0000313" key="4">
    <source>
        <dbReference type="EMBL" id="MBW3097807.1"/>
    </source>
</evidence>
<evidence type="ECO:0000256" key="2">
    <source>
        <dbReference type="ARBA" id="ARBA00021874"/>
    </source>
</evidence>
<dbReference type="NCBIfam" id="NF004766">
    <property type="entry name" value="PRK06102.1"/>
    <property type="match status" value="1"/>
</dbReference>
<dbReference type="PANTHER" id="PTHR11895:SF176">
    <property type="entry name" value="AMIDASE AMID-RELATED"/>
    <property type="match status" value="1"/>
</dbReference>
<protein>
    <recommendedName>
        <fullName evidence="2">Indoleacetamide hydrolase</fullName>
    </recommendedName>
</protein>
<feature type="domain" description="Amidase" evidence="3">
    <location>
        <begin position="30"/>
        <end position="442"/>
    </location>
</feature>
<proteinExistence type="predicted"/>